<gene>
    <name evidence="4" type="primary">LOC113859976</name>
</gene>
<dbReference type="KEGG" id="aprc:113859976"/>
<reference evidence="3" key="1">
    <citation type="journal article" date="2019" name="Toxins">
        <title>Detection of Abrin-Like and Prepropulchellin-Like Toxin Genes and Transcripts Using Whole Genome Sequencing and Full-Length Transcript Sequencing of Abrus precatorius.</title>
        <authorList>
            <person name="Hovde B.T."/>
            <person name="Daligault H.E."/>
            <person name="Hanschen E.R."/>
            <person name="Kunde Y.A."/>
            <person name="Johnson M.B."/>
            <person name="Starkenburg S.R."/>
            <person name="Johnson S.L."/>
        </authorList>
    </citation>
    <scope>NUCLEOTIDE SEQUENCE [LARGE SCALE GENOMIC DNA]</scope>
</reference>
<dbReference type="RefSeq" id="XP_027348420.1">
    <property type="nucleotide sequence ID" value="XM_027492619.1"/>
</dbReference>
<protein>
    <submittedName>
        <fullName evidence="4">Uncharacterized protein LOC113859976</fullName>
    </submittedName>
</protein>
<dbReference type="Pfam" id="PF14244">
    <property type="entry name" value="Retrotran_gag_3"/>
    <property type="match status" value="1"/>
</dbReference>
<dbReference type="PANTHER" id="PTHR37610">
    <property type="entry name" value="CCHC-TYPE DOMAIN-CONTAINING PROTEIN"/>
    <property type="match status" value="1"/>
</dbReference>
<proteinExistence type="predicted"/>
<dbReference type="Proteomes" id="UP000694853">
    <property type="component" value="Unplaced"/>
</dbReference>
<feature type="region of interest" description="Disordered" evidence="1">
    <location>
        <begin position="1"/>
        <end position="36"/>
    </location>
</feature>
<dbReference type="OrthoDB" id="1737256at2759"/>
<evidence type="ECO:0000256" key="1">
    <source>
        <dbReference type="SAM" id="MobiDB-lite"/>
    </source>
</evidence>
<keyword evidence="3" id="KW-1185">Reference proteome</keyword>
<dbReference type="AlphaFoldDB" id="A0A8B8KX24"/>
<evidence type="ECO:0000259" key="2">
    <source>
        <dbReference type="Pfam" id="PF14244"/>
    </source>
</evidence>
<dbReference type="InterPro" id="IPR029472">
    <property type="entry name" value="Copia-like_N"/>
</dbReference>
<sequence length="132" mass="14855">MSSTPPSSPKRNDPSSIPSYSPKKEDPSGFGSNDPSLNPLGPYFIHPSDGPSSVSITLILDGTNYQSWSRAFRMALIFKNKMAFLLGTIPVPSVKETLYFAWEMQHSHHVLVFDFVFPLHCPKRHLPCKCYR</sequence>
<evidence type="ECO:0000313" key="3">
    <source>
        <dbReference type="Proteomes" id="UP000694853"/>
    </source>
</evidence>
<dbReference type="PANTHER" id="PTHR37610:SF55">
    <property type="entry name" value="RETROTRANSPOSON COPIA-LIKE N-TERMINAL DOMAIN-CONTAINING PROTEIN"/>
    <property type="match status" value="1"/>
</dbReference>
<reference evidence="4" key="2">
    <citation type="submission" date="2025-08" db="UniProtKB">
        <authorList>
            <consortium name="RefSeq"/>
        </authorList>
    </citation>
    <scope>IDENTIFICATION</scope>
    <source>
        <tissue evidence="4">Young leaves</tissue>
    </source>
</reference>
<dbReference type="GeneID" id="113859976"/>
<organism evidence="3 4">
    <name type="scientific">Abrus precatorius</name>
    <name type="common">Indian licorice</name>
    <name type="synonym">Glycine abrus</name>
    <dbReference type="NCBI Taxonomy" id="3816"/>
    <lineage>
        <taxon>Eukaryota</taxon>
        <taxon>Viridiplantae</taxon>
        <taxon>Streptophyta</taxon>
        <taxon>Embryophyta</taxon>
        <taxon>Tracheophyta</taxon>
        <taxon>Spermatophyta</taxon>
        <taxon>Magnoliopsida</taxon>
        <taxon>eudicotyledons</taxon>
        <taxon>Gunneridae</taxon>
        <taxon>Pentapetalae</taxon>
        <taxon>rosids</taxon>
        <taxon>fabids</taxon>
        <taxon>Fabales</taxon>
        <taxon>Fabaceae</taxon>
        <taxon>Papilionoideae</taxon>
        <taxon>50 kb inversion clade</taxon>
        <taxon>NPAAA clade</taxon>
        <taxon>indigoferoid/millettioid clade</taxon>
        <taxon>Abreae</taxon>
        <taxon>Abrus</taxon>
    </lineage>
</organism>
<accession>A0A8B8KX24</accession>
<evidence type="ECO:0000313" key="4">
    <source>
        <dbReference type="RefSeq" id="XP_027348420.1"/>
    </source>
</evidence>
<feature type="domain" description="Retrotransposon Copia-like N-terminal" evidence="2">
    <location>
        <begin position="46"/>
        <end position="92"/>
    </location>
</feature>
<name>A0A8B8KX24_ABRPR</name>